<sequence>MPPSGENRPSAGSPPGGHVPQPRQPGYGAPPGTPGQPTPGYAAPPVRPGYGPPGYAPPPAAQVPPGYAHPGNVRPGYGPPPGYHIAPPQPTSPAGLPLASFTDRLLAVLIDGAILGGTVMVLAIPAFVIFFATAGSDLFTVPAPGPDGYYPEPDVFGFLVPFLLIEAGLLVVGTILQYVYHVEMTKRTGQTVGKRIMKIKITPLDPASSINRSFLARRFLVQWAGSLLPGLTYLDGLWQLWDKPYQQCLHDKFGKTVVVKVPA</sequence>
<feature type="region of interest" description="Disordered" evidence="6">
    <location>
        <begin position="1"/>
        <end position="89"/>
    </location>
</feature>
<dbReference type="PANTHER" id="PTHR36115:SF4">
    <property type="entry name" value="MEMBRANE PROTEIN"/>
    <property type="match status" value="1"/>
</dbReference>
<evidence type="ECO:0000313" key="10">
    <source>
        <dbReference type="Proteomes" id="UP000638560"/>
    </source>
</evidence>
<feature type="compositionally biased region" description="Pro residues" evidence="6">
    <location>
        <begin position="45"/>
        <end position="62"/>
    </location>
</feature>
<feature type="compositionally biased region" description="Pro residues" evidence="6">
    <location>
        <begin position="77"/>
        <end position="89"/>
    </location>
</feature>
<evidence type="ECO:0000313" key="9">
    <source>
        <dbReference type="EMBL" id="MBF9132631.1"/>
    </source>
</evidence>
<evidence type="ECO:0000256" key="4">
    <source>
        <dbReference type="ARBA" id="ARBA00022989"/>
    </source>
</evidence>
<gene>
    <name evidence="9" type="ORF">I0C86_27295</name>
</gene>
<name>A0ABS0H2W3_9ACTN</name>
<evidence type="ECO:0000256" key="7">
    <source>
        <dbReference type="SAM" id="Phobius"/>
    </source>
</evidence>
<proteinExistence type="predicted"/>
<comment type="subcellular location">
    <subcellularLocation>
        <location evidence="1">Cell membrane</location>
        <topology evidence="1">Multi-pass membrane protein</topology>
    </subcellularLocation>
</comment>
<reference evidence="9 10" key="1">
    <citation type="submission" date="2020-11" db="EMBL/GenBank/DDBJ databases">
        <title>A novel isolate from a Black sea contaminated sediment with potential to produce alkanes: Plantactinospora alkalitolerans sp. nov.</title>
        <authorList>
            <person name="Carro L."/>
            <person name="Veyisoglu A."/>
            <person name="Guven K."/>
            <person name="Schumann P."/>
            <person name="Klenk H.-P."/>
            <person name="Sahin N."/>
        </authorList>
    </citation>
    <scope>NUCLEOTIDE SEQUENCE [LARGE SCALE GENOMIC DNA]</scope>
    <source>
        <strain evidence="9 10">S1510</strain>
    </source>
</reference>
<keyword evidence="4 7" id="KW-1133">Transmembrane helix</keyword>
<evidence type="ECO:0000256" key="2">
    <source>
        <dbReference type="ARBA" id="ARBA00022475"/>
    </source>
</evidence>
<feature type="transmembrane region" description="Helical" evidence="7">
    <location>
        <begin position="105"/>
        <end position="135"/>
    </location>
</feature>
<keyword evidence="10" id="KW-1185">Reference proteome</keyword>
<feature type="domain" description="RDD" evidence="8">
    <location>
        <begin position="98"/>
        <end position="254"/>
    </location>
</feature>
<comment type="caution">
    <text evidence="9">The sequence shown here is derived from an EMBL/GenBank/DDBJ whole genome shotgun (WGS) entry which is preliminary data.</text>
</comment>
<organism evidence="9 10">
    <name type="scientific">Plantactinospora alkalitolerans</name>
    <dbReference type="NCBI Taxonomy" id="2789879"/>
    <lineage>
        <taxon>Bacteria</taxon>
        <taxon>Bacillati</taxon>
        <taxon>Actinomycetota</taxon>
        <taxon>Actinomycetes</taxon>
        <taxon>Micromonosporales</taxon>
        <taxon>Micromonosporaceae</taxon>
        <taxon>Plantactinospora</taxon>
    </lineage>
</organism>
<keyword evidence="5 7" id="KW-0472">Membrane</keyword>
<feature type="transmembrane region" description="Helical" evidence="7">
    <location>
        <begin position="155"/>
        <end position="180"/>
    </location>
</feature>
<keyword evidence="2" id="KW-1003">Cell membrane</keyword>
<dbReference type="EMBL" id="JADPUN010000244">
    <property type="protein sequence ID" value="MBF9132631.1"/>
    <property type="molecule type" value="Genomic_DNA"/>
</dbReference>
<evidence type="ECO:0000256" key="3">
    <source>
        <dbReference type="ARBA" id="ARBA00022692"/>
    </source>
</evidence>
<dbReference type="Proteomes" id="UP000638560">
    <property type="component" value="Unassembled WGS sequence"/>
</dbReference>
<dbReference type="InterPro" id="IPR010432">
    <property type="entry name" value="RDD"/>
</dbReference>
<dbReference type="PANTHER" id="PTHR36115">
    <property type="entry name" value="PROLINE-RICH ANTIGEN HOMOLOG-RELATED"/>
    <property type="match status" value="1"/>
</dbReference>
<evidence type="ECO:0000256" key="6">
    <source>
        <dbReference type="SAM" id="MobiDB-lite"/>
    </source>
</evidence>
<accession>A0ABS0H2W3</accession>
<dbReference type="Pfam" id="PF06271">
    <property type="entry name" value="RDD"/>
    <property type="match status" value="1"/>
</dbReference>
<protein>
    <submittedName>
        <fullName evidence="9">RDD family protein</fullName>
    </submittedName>
</protein>
<evidence type="ECO:0000256" key="5">
    <source>
        <dbReference type="ARBA" id="ARBA00023136"/>
    </source>
</evidence>
<keyword evidence="3 7" id="KW-0812">Transmembrane</keyword>
<evidence type="ECO:0000256" key="1">
    <source>
        <dbReference type="ARBA" id="ARBA00004651"/>
    </source>
</evidence>
<dbReference type="InterPro" id="IPR051791">
    <property type="entry name" value="Pra-immunoreactive"/>
</dbReference>
<evidence type="ECO:0000259" key="8">
    <source>
        <dbReference type="Pfam" id="PF06271"/>
    </source>
</evidence>